<accession>A0A8E2EV46</accession>
<evidence type="ECO:0000256" key="2">
    <source>
        <dbReference type="ARBA" id="ARBA00023445"/>
    </source>
</evidence>
<dbReference type="PANTHER" id="PTHR10366">
    <property type="entry name" value="NAD DEPENDENT EPIMERASE/DEHYDRATASE"/>
    <property type="match status" value="1"/>
</dbReference>
<proteinExistence type="inferred from homology"/>
<dbReference type="GO" id="GO:0016616">
    <property type="term" value="F:oxidoreductase activity, acting on the CH-OH group of donors, NAD or NADP as acceptor"/>
    <property type="evidence" value="ECO:0007669"/>
    <property type="project" value="TreeGrafter"/>
</dbReference>
<evidence type="ECO:0000313" key="6">
    <source>
        <dbReference type="Proteomes" id="UP000250140"/>
    </source>
</evidence>
<evidence type="ECO:0000313" key="5">
    <source>
        <dbReference type="EMBL" id="OCL05446.1"/>
    </source>
</evidence>
<dbReference type="OrthoDB" id="2735536at2759"/>
<evidence type="ECO:0000259" key="4">
    <source>
        <dbReference type="Pfam" id="PF01370"/>
    </source>
</evidence>
<dbReference type="Proteomes" id="UP000250140">
    <property type="component" value="Unassembled WGS sequence"/>
</dbReference>
<dbReference type="Gene3D" id="3.40.50.720">
    <property type="entry name" value="NAD(P)-binding Rossmann-like Domain"/>
    <property type="match status" value="1"/>
</dbReference>
<keyword evidence="3" id="KW-0812">Transmembrane</keyword>
<feature type="domain" description="NAD-dependent epimerase/dehydratase" evidence="4">
    <location>
        <begin position="6"/>
        <end position="220"/>
    </location>
</feature>
<protein>
    <submittedName>
        <fullName evidence="5">NAD(P)-binding protein</fullName>
    </submittedName>
</protein>
<name>A0A8E2EV46_9PEZI</name>
<dbReference type="InterPro" id="IPR001509">
    <property type="entry name" value="Epimerase_deHydtase"/>
</dbReference>
<keyword evidence="6" id="KW-1185">Reference proteome</keyword>
<dbReference type="PANTHER" id="PTHR10366:SF564">
    <property type="entry name" value="STEROL-4-ALPHA-CARBOXYLATE 3-DEHYDROGENASE, DECARBOXYLATING"/>
    <property type="match status" value="1"/>
</dbReference>
<sequence length="346" mass="37550">MSLDLILITGTTGFVGVKVLALALNAGYRVRAPVRSQAGEEKLRSNKYIASLNANSRLETPVITDITVDGAYDEVVKGASSIIHIASPLVSGLKPEEFVPKLIEPARKGTTSMLYSALKSPTVKRVVITSSGIALLDWASFSQNETSQVVSSDSRTPFTTEYPDGEFQAYAASKVGALAITEQFIEKEKPHFDVISVMPTFVLGRNEYAEKPEDVLARTSRIAFGQILGDKNPHAMASTVCSIEDVAYIHFKAATDFNIPGNTGYLVTSDGPEGPTLSDALDIVKKQYPERVADGTLPCNGFMPTKRVLMDAEKTEKAFGITLRNYEQSVRDIADQYLELVDATKA</sequence>
<dbReference type="SUPFAM" id="SSF51735">
    <property type="entry name" value="NAD(P)-binding Rossmann-fold domains"/>
    <property type="match status" value="1"/>
</dbReference>
<comment type="similarity">
    <text evidence="2">Belongs to the NAD(P)-dependent epimerase/dehydratase family. Dihydroflavonol-4-reductase subfamily.</text>
</comment>
<dbReference type="EMBL" id="KV750285">
    <property type="protein sequence ID" value="OCL05446.1"/>
    <property type="molecule type" value="Genomic_DNA"/>
</dbReference>
<dbReference type="Pfam" id="PF01370">
    <property type="entry name" value="Epimerase"/>
    <property type="match status" value="1"/>
</dbReference>
<reference evidence="5 6" key="1">
    <citation type="journal article" date="2016" name="Nat. Commun.">
        <title>Ectomycorrhizal ecology is imprinted in the genome of the dominant symbiotic fungus Cenococcum geophilum.</title>
        <authorList>
            <consortium name="DOE Joint Genome Institute"/>
            <person name="Peter M."/>
            <person name="Kohler A."/>
            <person name="Ohm R.A."/>
            <person name="Kuo A."/>
            <person name="Krutzmann J."/>
            <person name="Morin E."/>
            <person name="Arend M."/>
            <person name="Barry K.W."/>
            <person name="Binder M."/>
            <person name="Choi C."/>
            <person name="Clum A."/>
            <person name="Copeland A."/>
            <person name="Grisel N."/>
            <person name="Haridas S."/>
            <person name="Kipfer T."/>
            <person name="LaButti K."/>
            <person name="Lindquist E."/>
            <person name="Lipzen A."/>
            <person name="Maire R."/>
            <person name="Meier B."/>
            <person name="Mihaltcheva S."/>
            <person name="Molinier V."/>
            <person name="Murat C."/>
            <person name="Poggeler S."/>
            <person name="Quandt C.A."/>
            <person name="Sperisen C."/>
            <person name="Tritt A."/>
            <person name="Tisserant E."/>
            <person name="Crous P.W."/>
            <person name="Henrissat B."/>
            <person name="Nehls U."/>
            <person name="Egli S."/>
            <person name="Spatafora J.W."/>
            <person name="Grigoriev I.V."/>
            <person name="Martin F.M."/>
        </authorList>
    </citation>
    <scope>NUCLEOTIDE SEQUENCE [LARGE SCALE GENOMIC DNA]</scope>
    <source>
        <strain evidence="5 6">CBS 207.34</strain>
    </source>
</reference>
<dbReference type="AlphaFoldDB" id="A0A8E2EV46"/>
<evidence type="ECO:0000256" key="1">
    <source>
        <dbReference type="ARBA" id="ARBA00023002"/>
    </source>
</evidence>
<feature type="transmembrane region" description="Helical" evidence="3">
    <location>
        <begin position="6"/>
        <end position="28"/>
    </location>
</feature>
<organism evidence="5 6">
    <name type="scientific">Glonium stellatum</name>
    <dbReference type="NCBI Taxonomy" id="574774"/>
    <lineage>
        <taxon>Eukaryota</taxon>
        <taxon>Fungi</taxon>
        <taxon>Dikarya</taxon>
        <taxon>Ascomycota</taxon>
        <taxon>Pezizomycotina</taxon>
        <taxon>Dothideomycetes</taxon>
        <taxon>Pleosporomycetidae</taxon>
        <taxon>Gloniales</taxon>
        <taxon>Gloniaceae</taxon>
        <taxon>Glonium</taxon>
    </lineage>
</organism>
<dbReference type="InterPro" id="IPR050425">
    <property type="entry name" value="NAD(P)_dehydrat-like"/>
</dbReference>
<evidence type="ECO:0000256" key="3">
    <source>
        <dbReference type="SAM" id="Phobius"/>
    </source>
</evidence>
<keyword evidence="3" id="KW-1133">Transmembrane helix</keyword>
<gene>
    <name evidence="5" type="ORF">AOQ84DRAFT_413499</name>
</gene>
<dbReference type="InterPro" id="IPR036291">
    <property type="entry name" value="NAD(P)-bd_dom_sf"/>
</dbReference>
<keyword evidence="3" id="KW-0472">Membrane</keyword>
<keyword evidence="1" id="KW-0560">Oxidoreductase</keyword>